<accession>A0A433QAE6</accession>
<dbReference type="AlphaFoldDB" id="A0A433QAE6"/>
<organism evidence="1 2">
    <name type="scientific">Jimgerdemannia flammicorona</name>
    <dbReference type="NCBI Taxonomy" id="994334"/>
    <lineage>
        <taxon>Eukaryota</taxon>
        <taxon>Fungi</taxon>
        <taxon>Fungi incertae sedis</taxon>
        <taxon>Mucoromycota</taxon>
        <taxon>Mucoromycotina</taxon>
        <taxon>Endogonomycetes</taxon>
        <taxon>Endogonales</taxon>
        <taxon>Endogonaceae</taxon>
        <taxon>Jimgerdemannia</taxon>
    </lineage>
</organism>
<proteinExistence type="predicted"/>
<evidence type="ECO:0000313" key="1">
    <source>
        <dbReference type="EMBL" id="RUS26742.1"/>
    </source>
</evidence>
<keyword evidence="2" id="KW-1185">Reference proteome</keyword>
<sequence length="203" mass="22160">MMRLNGGAGSFERDGLDDVRIECPLEEVLDFSAAGFLVNLCGLCFEHFDEGIANNLALALRVRHAGQAPKEQRRGVHHLDVDTHLITQHLLDGRALVQTHHTVVDQDRVEAGGRMTADQRVCTTMTRTSRIPIANGLVHQLGGDGRVDTTGDSANNLADGTDDGTDTLDLRVDEGILKYMVMNDDWDVILPDEPSTSSKSPTM</sequence>
<reference evidence="1 2" key="1">
    <citation type="journal article" date="2018" name="New Phytol.">
        <title>Phylogenomics of Endogonaceae and evolution of mycorrhizas within Mucoromycota.</title>
        <authorList>
            <person name="Chang Y."/>
            <person name="Desiro A."/>
            <person name="Na H."/>
            <person name="Sandor L."/>
            <person name="Lipzen A."/>
            <person name="Clum A."/>
            <person name="Barry K."/>
            <person name="Grigoriev I.V."/>
            <person name="Martin F.M."/>
            <person name="Stajich J.E."/>
            <person name="Smith M.E."/>
            <person name="Bonito G."/>
            <person name="Spatafora J.W."/>
        </authorList>
    </citation>
    <scope>NUCLEOTIDE SEQUENCE [LARGE SCALE GENOMIC DNA]</scope>
    <source>
        <strain evidence="1 2">AD002</strain>
    </source>
</reference>
<protein>
    <submittedName>
        <fullName evidence="1">Uncharacterized protein</fullName>
    </submittedName>
</protein>
<dbReference type="EMBL" id="RBNJ01009799">
    <property type="protein sequence ID" value="RUS26742.1"/>
    <property type="molecule type" value="Genomic_DNA"/>
</dbReference>
<comment type="caution">
    <text evidence="1">The sequence shown here is derived from an EMBL/GenBank/DDBJ whole genome shotgun (WGS) entry which is preliminary data.</text>
</comment>
<gene>
    <name evidence="1" type="ORF">BC938DRAFT_484181</name>
</gene>
<name>A0A433QAE6_9FUNG</name>
<evidence type="ECO:0000313" key="2">
    <source>
        <dbReference type="Proteomes" id="UP000274822"/>
    </source>
</evidence>
<dbReference type="Proteomes" id="UP000274822">
    <property type="component" value="Unassembled WGS sequence"/>
</dbReference>